<gene>
    <name evidence="1" type="ORF">K8U80_09300</name>
</gene>
<dbReference type="GO" id="GO:0033969">
    <property type="term" value="F:gamma-glutamyl-gamma-aminobutyrate hydrolase activity"/>
    <property type="evidence" value="ECO:0007669"/>
    <property type="project" value="TreeGrafter"/>
</dbReference>
<dbReference type="InterPro" id="IPR011697">
    <property type="entry name" value="Peptidase_C26"/>
</dbReference>
<dbReference type="PANTHER" id="PTHR43235:SF1">
    <property type="entry name" value="GLUTAMINE AMIDOTRANSFERASE PB2B2.05-RELATED"/>
    <property type="match status" value="1"/>
</dbReference>
<dbReference type="CDD" id="cd01745">
    <property type="entry name" value="GATase1_2"/>
    <property type="match status" value="1"/>
</dbReference>
<dbReference type="GO" id="GO:0006598">
    <property type="term" value="P:polyamine catabolic process"/>
    <property type="evidence" value="ECO:0007669"/>
    <property type="project" value="TreeGrafter"/>
</dbReference>
<dbReference type="Proteomes" id="UP000746751">
    <property type="component" value="Unassembled WGS sequence"/>
</dbReference>
<dbReference type="SUPFAM" id="SSF52317">
    <property type="entry name" value="Class I glutamine amidotransferase-like"/>
    <property type="match status" value="1"/>
</dbReference>
<dbReference type="InterPro" id="IPR044668">
    <property type="entry name" value="PuuD-like"/>
</dbReference>
<dbReference type="EMBL" id="DYVF01000054">
    <property type="protein sequence ID" value="HJG31572.1"/>
    <property type="molecule type" value="Genomic_DNA"/>
</dbReference>
<sequence length="240" mass="25858">MDRPVIGILGMRTIDASGNVPVMRDFTNAAYCAAVQRGGGIPLLIPATTGIDDVDRLLACCQGLLLPGGIDVDPRLYHEDPLPVLGDVDLQTDRLWIAACTKALELGLPVLGICRGLQLANVALGGSLHQDLSLANPHHLLHAQKQGRDYPMHRIEIDAESRLAQILGTTSLFTNTLHHQCVKDAGRGLTVVARTSDGIPEALESPDGQIILVQWHPEELLDSEPRMLGLFADLVQRAQG</sequence>
<dbReference type="AlphaFoldDB" id="A0A921LRZ4"/>
<reference evidence="1" key="2">
    <citation type="submission" date="2021-09" db="EMBL/GenBank/DDBJ databases">
        <authorList>
            <person name="Gilroy R."/>
        </authorList>
    </citation>
    <scope>NUCLEOTIDE SEQUENCE</scope>
    <source>
        <strain evidence="1">ChiGjej2B2-7701</strain>
    </source>
</reference>
<dbReference type="PANTHER" id="PTHR43235">
    <property type="entry name" value="GLUTAMINE AMIDOTRANSFERASE PB2B2.05-RELATED"/>
    <property type="match status" value="1"/>
</dbReference>
<dbReference type="PROSITE" id="PS51273">
    <property type="entry name" value="GATASE_TYPE_1"/>
    <property type="match status" value="1"/>
</dbReference>
<evidence type="ECO:0000313" key="1">
    <source>
        <dbReference type="EMBL" id="HJG31572.1"/>
    </source>
</evidence>
<dbReference type="Pfam" id="PF07722">
    <property type="entry name" value="Peptidase_C26"/>
    <property type="match status" value="1"/>
</dbReference>
<protein>
    <submittedName>
        <fullName evidence="1">Gamma-glutamyl-gamma-aminobutyrate hydrolase family protein</fullName>
    </submittedName>
</protein>
<dbReference type="Gene3D" id="3.40.50.880">
    <property type="match status" value="1"/>
</dbReference>
<evidence type="ECO:0000313" key="2">
    <source>
        <dbReference type="Proteomes" id="UP000746751"/>
    </source>
</evidence>
<reference evidence="1" key="1">
    <citation type="journal article" date="2021" name="PeerJ">
        <title>Extensive microbial diversity within the chicken gut microbiome revealed by metagenomics and culture.</title>
        <authorList>
            <person name="Gilroy R."/>
            <person name="Ravi A."/>
            <person name="Getino M."/>
            <person name="Pursley I."/>
            <person name="Horton D.L."/>
            <person name="Alikhan N.F."/>
            <person name="Baker D."/>
            <person name="Gharbi K."/>
            <person name="Hall N."/>
            <person name="Watson M."/>
            <person name="Adriaenssens E.M."/>
            <person name="Foster-Nyarko E."/>
            <person name="Jarju S."/>
            <person name="Secka A."/>
            <person name="Antonio M."/>
            <person name="Oren A."/>
            <person name="Chaudhuri R.R."/>
            <person name="La Ragione R."/>
            <person name="Hildebrand F."/>
            <person name="Pallen M.J."/>
        </authorList>
    </citation>
    <scope>NUCLEOTIDE SEQUENCE</scope>
    <source>
        <strain evidence="1">ChiGjej2B2-7701</strain>
    </source>
</reference>
<keyword evidence="1" id="KW-0378">Hydrolase</keyword>
<name>A0A921LRZ4_9ACTN</name>
<organism evidence="1 2">
    <name type="scientific">Collinsella ihumii</name>
    <dbReference type="NCBI Taxonomy" id="1720204"/>
    <lineage>
        <taxon>Bacteria</taxon>
        <taxon>Bacillati</taxon>
        <taxon>Actinomycetota</taxon>
        <taxon>Coriobacteriia</taxon>
        <taxon>Coriobacteriales</taxon>
        <taxon>Coriobacteriaceae</taxon>
        <taxon>Collinsella</taxon>
    </lineage>
</organism>
<dbReference type="InterPro" id="IPR029062">
    <property type="entry name" value="Class_I_gatase-like"/>
</dbReference>
<comment type="caution">
    <text evidence="1">The sequence shown here is derived from an EMBL/GenBank/DDBJ whole genome shotgun (WGS) entry which is preliminary data.</text>
</comment>
<proteinExistence type="predicted"/>
<accession>A0A921LRZ4</accession>
<dbReference type="GO" id="GO:0005829">
    <property type="term" value="C:cytosol"/>
    <property type="evidence" value="ECO:0007669"/>
    <property type="project" value="TreeGrafter"/>
</dbReference>